<gene>
    <name evidence="1" type="ORF">AKJ42_01795</name>
</gene>
<protein>
    <submittedName>
        <fullName evidence="1">Uncharacterized protein</fullName>
    </submittedName>
</protein>
<dbReference type="Proteomes" id="UP000070520">
    <property type="component" value="Unassembled WGS sequence"/>
</dbReference>
<sequence>MNADPQRDVETTSFFERDAKDYADRHPEDWKRLARGLRRYERTGFGDTTKISGTDNKIYRLKVSRGLPRIFLLRHGNRDYLLGLEGRKTAYARHVLERMDDRAAGILGVLKEEKPEEP</sequence>
<keyword evidence="2" id="KW-1185">Reference proteome</keyword>
<proteinExistence type="predicted"/>
<dbReference type="AlphaFoldDB" id="A0A133V0V5"/>
<organism evidence="1 2">
    <name type="scientific">candidate division MSBL1 archaeon SCGC-AAA261C02</name>
    <dbReference type="NCBI Taxonomy" id="1698272"/>
    <lineage>
        <taxon>Archaea</taxon>
        <taxon>Methanobacteriati</taxon>
        <taxon>Methanobacteriota</taxon>
        <taxon>candidate division MSBL1</taxon>
    </lineage>
</organism>
<evidence type="ECO:0000313" key="1">
    <source>
        <dbReference type="EMBL" id="KXB00078.1"/>
    </source>
</evidence>
<comment type="caution">
    <text evidence="1">The sequence shown here is derived from an EMBL/GenBank/DDBJ whole genome shotgun (WGS) entry which is preliminary data.</text>
</comment>
<evidence type="ECO:0000313" key="2">
    <source>
        <dbReference type="Proteomes" id="UP000070520"/>
    </source>
</evidence>
<dbReference type="EMBL" id="LHXW01000014">
    <property type="protein sequence ID" value="KXB00078.1"/>
    <property type="molecule type" value="Genomic_DNA"/>
</dbReference>
<accession>A0A133V0V5</accession>
<name>A0A133V0V5_9EURY</name>
<reference evidence="1 2" key="1">
    <citation type="journal article" date="2016" name="Sci. Rep.">
        <title>Metabolic traits of an uncultured archaeal lineage -MSBL1- from brine pools of the Red Sea.</title>
        <authorList>
            <person name="Mwirichia R."/>
            <person name="Alam I."/>
            <person name="Rashid M."/>
            <person name="Vinu M."/>
            <person name="Ba-Alawi W."/>
            <person name="Anthony Kamau A."/>
            <person name="Kamanda Ngugi D."/>
            <person name="Goker M."/>
            <person name="Klenk H.P."/>
            <person name="Bajic V."/>
            <person name="Stingl U."/>
        </authorList>
    </citation>
    <scope>NUCLEOTIDE SEQUENCE [LARGE SCALE GENOMIC DNA]</scope>
    <source>
        <strain evidence="1">SCGC-AAA261C02</strain>
    </source>
</reference>